<feature type="transmembrane region" description="Helical" evidence="1">
    <location>
        <begin position="12"/>
        <end position="37"/>
    </location>
</feature>
<dbReference type="Proteomes" id="UP000855471">
    <property type="component" value="Unassembled WGS sequence"/>
</dbReference>
<keyword evidence="1" id="KW-1133">Transmembrane helix</keyword>
<reference evidence="2" key="2">
    <citation type="submission" date="2020-09" db="EMBL/GenBank/DDBJ databases">
        <authorList>
            <consortium name="NCBI Pathogen Detection Project"/>
        </authorList>
    </citation>
    <scope>NUCLEOTIDE SEQUENCE</scope>
    <source>
        <strain evidence="2">O50</strain>
    </source>
</reference>
<dbReference type="RefSeq" id="WP_079935185.1">
    <property type="nucleotide sequence ID" value="NZ_CP024681.1"/>
</dbReference>
<dbReference type="AlphaFoldDB" id="A0A8H9QI75"/>
<feature type="transmembrane region" description="Helical" evidence="1">
    <location>
        <begin position="60"/>
        <end position="78"/>
    </location>
</feature>
<keyword evidence="1" id="KW-0472">Membrane</keyword>
<protein>
    <submittedName>
        <fullName evidence="2">Uncharacterized protein</fullName>
    </submittedName>
</protein>
<name>A0A8H9QI75_CITFR</name>
<sequence length="89" mass="10305">MNKKSDRTFPKPFYFAVLYVITFSFSYACLSEIQLIVSNNNSQIDAVWPLNWITDPNQRIYGAAFLGVLICWGIKVIFTKYKNSQKKSI</sequence>
<proteinExistence type="predicted"/>
<evidence type="ECO:0000313" key="2">
    <source>
        <dbReference type="EMBL" id="HAT3900612.1"/>
    </source>
</evidence>
<comment type="caution">
    <text evidence="2">The sequence shown here is derived from an EMBL/GenBank/DDBJ whole genome shotgun (WGS) entry which is preliminary data.</text>
</comment>
<organism evidence="2">
    <name type="scientific">Citrobacter freundii</name>
    <dbReference type="NCBI Taxonomy" id="546"/>
    <lineage>
        <taxon>Bacteria</taxon>
        <taxon>Pseudomonadati</taxon>
        <taxon>Pseudomonadota</taxon>
        <taxon>Gammaproteobacteria</taxon>
        <taxon>Enterobacterales</taxon>
        <taxon>Enterobacteriaceae</taxon>
        <taxon>Citrobacter</taxon>
        <taxon>Citrobacter freundii complex</taxon>
    </lineage>
</organism>
<evidence type="ECO:0000256" key="1">
    <source>
        <dbReference type="SAM" id="Phobius"/>
    </source>
</evidence>
<gene>
    <name evidence="2" type="ORF">I9Y29_005111</name>
</gene>
<dbReference type="EMBL" id="DACSXJ010000065">
    <property type="protein sequence ID" value="HAT3900612.1"/>
    <property type="molecule type" value="Genomic_DNA"/>
</dbReference>
<reference evidence="2" key="1">
    <citation type="journal article" date="2018" name="Genome Biol.">
        <title>SKESA: strategic k-mer extension for scrupulous assemblies.</title>
        <authorList>
            <person name="Souvorov A."/>
            <person name="Agarwala R."/>
            <person name="Lipman D.J."/>
        </authorList>
    </citation>
    <scope>NUCLEOTIDE SEQUENCE</scope>
    <source>
        <strain evidence="2">O50</strain>
    </source>
</reference>
<dbReference type="PROSITE" id="PS51257">
    <property type="entry name" value="PROKAR_LIPOPROTEIN"/>
    <property type="match status" value="1"/>
</dbReference>
<accession>A0A8H9QI75</accession>
<dbReference type="GeneID" id="87003495"/>
<keyword evidence="1" id="KW-0812">Transmembrane</keyword>